<sequence>MKYDISVKKIEDENSKIKAIATLTLGDAFTIKGIKLYEGEKGLFVSMPNYKRNEPDSHGNEYKDICYPITADFRKEIESTIIDKYNGINKNEPEITDCRVGTFEKDSLVGLASVTLDDQFVIGNIKIVNGENGLFVSMPNYSKDGEYKDICYPTTASFRNKISNAVIEKYQEVSKNKEQNRSQNEPENDRPRHKSR</sequence>
<evidence type="ECO:0000256" key="1">
    <source>
        <dbReference type="ARBA" id="ARBA00022618"/>
    </source>
</evidence>
<evidence type="ECO:0000313" key="5">
    <source>
        <dbReference type="EMBL" id="RGN21566.1"/>
    </source>
</evidence>
<dbReference type="InterPro" id="IPR007170">
    <property type="entry name" value="SpoVG"/>
</dbReference>
<dbReference type="Pfam" id="PF04026">
    <property type="entry name" value="SpoVG"/>
    <property type="match status" value="2"/>
</dbReference>
<organism evidence="5 6">
    <name type="scientific">Agathobacter rectalis</name>
    <dbReference type="NCBI Taxonomy" id="39491"/>
    <lineage>
        <taxon>Bacteria</taxon>
        <taxon>Bacillati</taxon>
        <taxon>Bacillota</taxon>
        <taxon>Clostridia</taxon>
        <taxon>Lachnospirales</taxon>
        <taxon>Lachnospiraceae</taxon>
        <taxon>Agathobacter</taxon>
    </lineage>
</organism>
<dbReference type="Gene3D" id="3.30.1120.40">
    <property type="entry name" value="Stage V sporulation protein G"/>
    <property type="match status" value="2"/>
</dbReference>
<dbReference type="SUPFAM" id="SSF160537">
    <property type="entry name" value="SpoVG-like"/>
    <property type="match status" value="2"/>
</dbReference>
<reference evidence="5 6" key="1">
    <citation type="submission" date="2018-08" db="EMBL/GenBank/DDBJ databases">
        <title>A genome reference for cultivated species of the human gut microbiota.</title>
        <authorList>
            <person name="Zou Y."/>
            <person name="Xue W."/>
            <person name="Luo G."/>
        </authorList>
    </citation>
    <scope>NUCLEOTIDE SEQUENCE [LARGE SCALE GENOMIC DNA]</scope>
    <source>
        <strain evidence="5 6">OM05-6AA</strain>
    </source>
</reference>
<dbReference type="InterPro" id="IPR036751">
    <property type="entry name" value="SpoVG_sf"/>
</dbReference>
<evidence type="ECO:0008006" key="7">
    <source>
        <dbReference type="Google" id="ProtNLM"/>
    </source>
</evidence>
<dbReference type="Proteomes" id="UP000260970">
    <property type="component" value="Unassembled WGS sequence"/>
</dbReference>
<keyword evidence="3" id="KW-0131">Cell cycle</keyword>
<dbReference type="GO" id="GO:0030435">
    <property type="term" value="P:sporulation resulting in formation of a cellular spore"/>
    <property type="evidence" value="ECO:0007669"/>
    <property type="project" value="InterPro"/>
</dbReference>
<feature type="compositionally biased region" description="Basic and acidic residues" evidence="4">
    <location>
        <begin position="170"/>
        <end position="180"/>
    </location>
</feature>
<dbReference type="RefSeq" id="WP_117690737.1">
    <property type="nucleotide sequence ID" value="NZ_QSUE01000011.1"/>
</dbReference>
<keyword evidence="1" id="KW-0132">Cell division</keyword>
<evidence type="ECO:0000256" key="4">
    <source>
        <dbReference type="SAM" id="MobiDB-lite"/>
    </source>
</evidence>
<dbReference type="PANTHER" id="PTHR38429:SF1">
    <property type="entry name" value="SEPTATION PROTEIN SPOVG-RELATED"/>
    <property type="match status" value="1"/>
</dbReference>
<dbReference type="EMBL" id="QSUG01000013">
    <property type="protein sequence ID" value="RGN21566.1"/>
    <property type="molecule type" value="Genomic_DNA"/>
</dbReference>
<dbReference type="GO" id="GO:0000917">
    <property type="term" value="P:division septum assembly"/>
    <property type="evidence" value="ECO:0007669"/>
    <property type="project" value="UniProtKB-KW"/>
</dbReference>
<accession>A0A3E5AM06</accession>
<feature type="region of interest" description="Disordered" evidence="4">
    <location>
        <begin position="170"/>
        <end position="196"/>
    </location>
</feature>
<proteinExistence type="predicted"/>
<comment type="caution">
    <text evidence="5">The sequence shown here is derived from an EMBL/GenBank/DDBJ whole genome shotgun (WGS) entry which is preliminary data.</text>
</comment>
<dbReference type="AlphaFoldDB" id="A0A3E5AM06"/>
<keyword evidence="2" id="KW-0717">Septation</keyword>
<evidence type="ECO:0000313" key="6">
    <source>
        <dbReference type="Proteomes" id="UP000260970"/>
    </source>
</evidence>
<evidence type="ECO:0000256" key="2">
    <source>
        <dbReference type="ARBA" id="ARBA00023210"/>
    </source>
</evidence>
<gene>
    <name evidence="5" type="ORF">DXB72_12210</name>
</gene>
<evidence type="ECO:0000256" key="3">
    <source>
        <dbReference type="ARBA" id="ARBA00023306"/>
    </source>
</evidence>
<dbReference type="PANTHER" id="PTHR38429">
    <property type="entry name" value="SEPTATION PROTEIN SPOVG-RELATED"/>
    <property type="match status" value="1"/>
</dbReference>
<name>A0A3E5AM06_9FIRM</name>
<protein>
    <recommendedName>
        <fullName evidence="7">Septation protein spoVG</fullName>
    </recommendedName>
</protein>